<evidence type="ECO:0000313" key="1">
    <source>
        <dbReference type="EMBL" id="GAG04385.1"/>
    </source>
</evidence>
<sequence>MKNLKEQLSPEWILDCTMYDKKRNALVISPFYLQEKKISNIIITHNKFGSNEVFKVKTDFADRRGKK</sequence>
<dbReference type="EMBL" id="BARS01020188">
    <property type="protein sequence ID" value="GAG04385.1"/>
    <property type="molecule type" value="Genomic_DNA"/>
</dbReference>
<protein>
    <submittedName>
        <fullName evidence="1">Uncharacterized protein</fullName>
    </submittedName>
</protein>
<gene>
    <name evidence="1" type="ORF">S01H1_32592</name>
</gene>
<reference evidence="1" key="1">
    <citation type="journal article" date="2014" name="Front. Microbiol.">
        <title>High frequency of phylogenetically diverse reductive dehalogenase-homologous genes in deep subseafloor sedimentary metagenomes.</title>
        <authorList>
            <person name="Kawai M."/>
            <person name="Futagami T."/>
            <person name="Toyoda A."/>
            <person name="Takaki Y."/>
            <person name="Nishi S."/>
            <person name="Hori S."/>
            <person name="Arai W."/>
            <person name="Tsubouchi T."/>
            <person name="Morono Y."/>
            <person name="Uchiyama I."/>
            <person name="Ito T."/>
            <person name="Fujiyama A."/>
            <person name="Inagaki F."/>
            <person name="Takami H."/>
        </authorList>
    </citation>
    <scope>NUCLEOTIDE SEQUENCE</scope>
    <source>
        <strain evidence="1">Expedition CK06-06</strain>
    </source>
</reference>
<accession>X0UFM2</accession>
<proteinExistence type="predicted"/>
<name>X0UFM2_9ZZZZ</name>
<dbReference type="AlphaFoldDB" id="X0UFM2"/>
<comment type="caution">
    <text evidence="1">The sequence shown here is derived from an EMBL/GenBank/DDBJ whole genome shotgun (WGS) entry which is preliminary data.</text>
</comment>
<organism evidence="1">
    <name type="scientific">marine sediment metagenome</name>
    <dbReference type="NCBI Taxonomy" id="412755"/>
    <lineage>
        <taxon>unclassified sequences</taxon>
        <taxon>metagenomes</taxon>
        <taxon>ecological metagenomes</taxon>
    </lineage>
</organism>